<dbReference type="InterPro" id="IPR047786">
    <property type="entry name" value="Mfa1_fim"/>
</dbReference>
<evidence type="ECO:0000256" key="4">
    <source>
        <dbReference type="ARBA" id="ARBA00023263"/>
    </source>
</evidence>
<protein>
    <recommendedName>
        <fullName evidence="10">Fimbrial subunit protein C-terminal domain-containing protein</fullName>
    </recommendedName>
</protein>
<keyword evidence="4" id="KW-0281">Fimbrium</keyword>
<dbReference type="Pfam" id="PF06321">
    <property type="entry name" value="P_gingi_FimA"/>
    <property type="match status" value="1"/>
</dbReference>
<evidence type="ECO:0000256" key="1">
    <source>
        <dbReference type="ARBA" id="ARBA00004561"/>
    </source>
</evidence>
<evidence type="ECO:0000313" key="9">
    <source>
        <dbReference type="Proteomes" id="UP001496674"/>
    </source>
</evidence>
<dbReference type="InterPro" id="IPR029140">
    <property type="entry name" value="Mfa1_C"/>
</dbReference>
<reference evidence="8 9" key="1">
    <citation type="submission" date="2023-04" db="EMBL/GenBank/DDBJ databases">
        <title>Draft genome sequence of acteroides sedimenti strain YN3PY1.</title>
        <authorList>
            <person name="Yoshida N."/>
        </authorList>
    </citation>
    <scope>NUCLEOTIDE SEQUENCE [LARGE SCALE GENOMIC DNA]</scope>
    <source>
        <strain evidence="8 9">YN3PY1</strain>
    </source>
</reference>
<sequence length="608" mass="67274">MTLKKFIYKNSKFALIAIMLLAMAACVDIYDRPNDEECPINKAGTFITLTINTPLTTRSTPTGGENGDAVENGQTNENIINNLSVFFFQGTDINQAIETNAPIAGTSYFESSDIIGNTTKTRKVNIPKGTYHVIVAANAGNLTSTFGTTAKVKDVCDYLQKQAWTESNGNYSQFVMSSANDASTNISASNSESSPAQIYVDIERLAARIDFIPSKSTDATDLNNYLVKDASNKTIARVIINKIKLINRFTAGSYLIKRVAETTSSTLNYLGNEKSDINGVQTNYVLDPWTVQKTKENLNGQHFNLLNGGSGTDAASSLYASYYNGSFSMGVEDKVKNSNLTYNGTNYYILGYSLENTTDKINQLNGYTTGVMFETTYIPYLITNYDPSSHTNQTINNSNAITFFTYNNGDMVCNSLEAVEFASLKSGQPADDFFAQTFTSVNTWQDVLQYFNRIKDNDPLGFKTYLSLKLSGKSLSANLTETISWKSFILSTYGYSNSGGVVYINQNSKPTQLLLSEKNIRCYENGISYYPYWIRHSNNSSTEAGVMEFSIVRNNIYKLKVNSFSGAGKFIPYDPGTDSPENPGEESSIRMFVSVTPWRVITHPEIIL</sequence>
<comment type="similarity">
    <text evidence="2">Belongs to the bacteroidetes fimbrillin superfamily. FimA/Mfa1 family.</text>
</comment>
<dbReference type="RefSeq" id="WP_353334247.1">
    <property type="nucleotide sequence ID" value="NZ_AP028055.1"/>
</dbReference>
<proteinExistence type="inferred from homology"/>
<dbReference type="EMBL" id="AP028055">
    <property type="protein sequence ID" value="BEG99043.1"/>
    <property type="molecule type" value="Genomic_DNA"/>
</dbReference>
<keyword evidence="9" id="KW-1185">Reference proteome</keyword>
<organism evidence="8 9">
    <name type="scientific">Bacteroides sedimenti</name>
    <dbReference type="NCBI Taxonomy" id="2136147"/>
    <lineage>
        <taxon>Bacteria</taxon>
        <taxon>Pseudomonadati</taxon>
        <taxon>Bacteroidota</taxon>
        <taxon>Bacteroidia</taxon>
        <taxon>Bacteroidales</taxon>
        <taxon>Bacteroidaceae</taxon>
        <taxon>Bacteroides</taxon>
    </lineage>
</organism>
<keyword evidence="3 5" id="KW-0732">Signal</keyword>
<evidence type="ECO:0000256" key="3">
    <source>
        <dbReference type="ARBA" id="ARBA00022729"/>
    </source>
</evidence>
<feature type="chain" id="PRO_5045043647" description="Fimbrial subunit protein C-terminal domain-containing protein" evidence="5">
    <location>
        <begin position="25"/>
        <end position="608"/>
    </location>
</feature>
<dbReference type="Gene3D" id="2.60.40.3690">
    <property type="match status" value="2"/>
</dbReference>
<dbReference type="Gene3D" id="2.60.40.2580">
    <property type="match status" value="1"/>
</dbReference>
<evidence type="ECO:0000256" key="2">
    <source>
        <dbReference type="ARBA" id="ARBA00006011"/>
    </source>
</evidence>
<name>A0ABN6Z9J2_9BACE</name>
<dbReference type="Pfam" id="PF15495">
    <property type="entry name" value="Fimbrillin_C"/>
    <property type="match status" value="1"/>
</dbReference>
<dbReference type="InterPro" id="IPR029141">
    <property type="entry name" value="FimA_N"/>
</dbReference>
<feature type="signal peptide" evidence="5">
    <location>
        <begin position="1"/>
        <end position="24"/>
    </location>
</feature>
<accession>A0ABN6Z9J2</accession>
<dbReference type="NCBIfam" id="NF038041">
    <property type="entry name" value="fim_Mfa1_fam"/>
    <property type="match status" value="1"/>
</dbReference>
<evidence type="ECO:0000259" key="7">
    <source>
        <dbReference type="Pfam" id="PF15495"/>
    </source>
</evidence>
<gene>
    <name evidence="8" type="ORF">BSYN_13080</name>
</gene>
<comment type="subcellular location">
    <subcellularLocation>
        <location evidence="1">Fimbrium</location>
    </subcellularLocation>
</comment>
<evidence type="ECO:0000313" key="8">
    <source>
        <dbReference type="EMBL" id="BEG99043.1"/>
    </source>
</evidence>
<evidence type="ECO:0000259" key="6">
    <source>
        <dbReference type="Pfam" id="PF06321"/>
    </source>
</evidence>
<dbReference type="PROSITE" id="PS51257">
    <property type="entry name" value="PROKAR_LIPOPROTEIN"/>
    <property type="match status" value="1"/>
</dbReference>
<feature type="domain" description="Minor fimbrium subunit Mfa1 C-terminal" evidence="7">
    <location>
        <begin position="522"/>
        <end position="601"/>
    </location>
</feature>
<feature type="domain" description="Major fimbrial subunit protein N-terminal" evidence="6">
    <location>
        <begin position="65"/>
        <end position="189"/>
    </location>
</feature>
<evidence type="ECO:0000256" key="5">
    <source>
        <dbReference type="SAM" id="SignalP"/>
    </source>
</evidence>
<dbReference type="Proteomes" id="UP001496674">
    <property type="component" value="Chromosome"/>
</dbReference>
<evidence type="ECO:0008006" key="10">
    <source>
        <dbReference type="Google" id="ProtNLM"/>
    </source>
</evidence>